<gene>
    <name evidence="1" type="ORF">MKZ38_000944</name>
</gene>
<dbReference type="EMBL" id="JAKWBI020000121">
    <property type="protein sequence ID" value="KAJ2902210.1"/>
    <property type="molecule type" value="Genomic_DNA"/>
</dbReference>
<name>A0AAD5RQX0_9PEZI</name>
<reference evidence="1" key="1">
    <citation type="submission" date="2022-07" db="EMBL/GenBank/DDBJ databases">
        <title>Draft genome sequence of Zalerion maritima ATCC 34329, a (micro)plastics degrading marine fungus.</title>
        <authorList>
            <person name="Paco A."/>
            <person name="Goncalves M.F.M."/>
            <person name="Rocha-Santos T.A.P."/>
            <person name="Alves A."/>
        </authorList>
    </citation>
    <scope>NUCLEOTIDE SEQUENCE</scope>
    <source>
        <strain evidence="1">ATCC 34329</strain>
    </source>
</reference>
<proteinExistence type="predicted"/>
<evidence type="ECO:0000313" key="2">
    <source>
        <dbReference type="Proteomes" id="UP001201980"/>
    </source>
</evidence>
<organism evidence="1 2">
    <name type="scientific">Zalerion maritima</name>
    <dbReference type="NCBI Taxonomy" id="339359"/>
    <lineage>
        <taxon>Eukaryota</taxon>
        <taxon>Fungi</taxon>
        <taxon>Dikarya</taxon>
        <taxon>Ascomycota</taxon>
        <taxon>Pezizomycotina</taxon>
        <taxon>Sordariomycetes</taxon>
        <taxon>Lulworthiomycetidae</taxon>
        <taxon>Lulworthiales</taxon>
        <taxon>Lulworthiaceae</taxon>
        <taxon>Zalerion</taxon>
    </lineage>
</organism>
<dbReference type="Proteomes" id="UP001201980">
    <property type="component" value="Unassembled WGS sequence"/>
</dbReference>
<evidence type="ECO:0000313" key="1">
    <source>
        <dbReference type="EMBL" id="KAJ2902210.1"/>
    </source>
</evidence>
<protein>
    <submittedName>
        <fullName evidence="1">Uncharacterized protein</fullName>
    </submittedName>
</protein>
<dbReference type="AlphaFoldDB" id="A0AAD5RQX0"/>
<sequence>MPPVLTTLPQAFHQINHSDGIKGQVRDYDADENDITEGDDINPKLWLVRFKPLTQPESGIGIETNLPEYLWVRMNYRTTTLCQWECAGNWMFGSGNLESSVPEADHRSFLGGFDRDMNPEVSVFLPVIKLIST</sequence>
<comment type="caution">
    <text evidence="1">The sequence shown here is derived from an EMBL/GenBank/DDBJ whole genome shotgun (WGS) entry which is preliminary data.</text>
</comment>
<keyword evidence="2" id="KW-1185">Reference proteome</keyword>
<accession>A0AAD5RQX0</accession>